<accession>A0A6P2C4C8</accession>
<dbReference type="EMBL" id="RPFW01000002">
    <property type="protein sequence ID" value="TVZ05041.1"/>
    <property type="molecule type" value="Genomic_DNA"/>
</dbReference>
<name>A0A6P2C4C8_9ACTN</name>
<proteinExistence type="predicted"/>
<organism evidence="1 2">
    <name type="scientific">Trebonia kvetii</name>
    <dbReference type="NCBI Taxonomy" id="2480626"/>
    <lineage>
        <taxon>Bacteria</taxon>
        <taxon>Bacillati</taxon>
        <taxon>Actinomycetota</taxon>
        <taxon>Actinomycetes</taxon>
        <taxon>Streptosporangiales</taxon>
        <taxon>Treboniaceae</taxon>
        <taxon>Trebonia</taxon>
    </lineage>
</organism>
<evidence type="ECO:0008006" key="3">
    <source>
        <dbReference type="Google" id="ProtNLM"/>
    </source>
</evidence>
<dbReference type="OrthoDB" id="129465at2"/>
<comment type="caution">
    <text evidence="1">The sequence shown here is derived from an EMBL/GenBank/DDBJ whole genome shotgun (WGS) entry which is preliminary data.</text>
</comment>
<gene>
    <name evidence="1" type="ORF">EAS64_10495</name>
</gene>
<reference evidence="1 2" key="1">
    <citation type="submission" date="2018-11" db="EMBL/GenBank/DDBJ databases">
        <title>Trebonia kvetii gen.nov., sp.nov., a novel acidophilic actinobacterium, and proposal of the new actinobacterial family Treboniaceae fam. nov.</title>
        <authorList>
            <person name="Rapoport D."/>
            <person name="Sagova-Mareckova M."/>
            <person name="Sedlacek I."/>
            <person name="Provaznik J."/>
            <person name="Kralova S."/>
            <person name="Pavlinic D."/>
            <person name="Benes V."/>
            <person name="Kopecky J."/>
        </authorList>
    </citation>
    <scope>NUCLEOTIDE SEQUENCE [LARGE SCALE GENOMIC DNA]</scope>
    <source>
        <strain evidence="1 2">15Tr583</strain>
    </source>
</reference>
<dbReference type="SUPFAM" id="SSF56655">
    <property type="entry name" value="Carbohydrate phosphatase"/>
    <property type="match status" value="1"/>
</dbReference>
<evidence type="ECO:0000313" key="1">
    <source>
        <dbReference type="EMBL" id="TVZ05041.1"/>
    </source>
</evidence>
<dbReference type="Proteomes" id="UP000460272">
    <property type="component" value="Unassembled WGS sequence"/>
</dbReference>
<dbReference type="Gene3D" id="3.30.540.10">
    <property type="entry name" value="Fructose-1,6-Bisphosphatase, subunit A, domain 1"/>
    <property type="match status" value="1"/>
</dbReference>
<keyword evidence="2" id="KW-1185">Reference proteome</keyword>
<evidence type="ECO:0000313" key="2">
    <source>
        <dbReference type="Proteomes" id="UP000460272"/>
    </source>
</evidence>
<protein>
    <recommendedName>
        <fullName evidence="3">Inositol monophosphatase</fullName>
    </recommendedName>
</protein>
<dbReference type="AlphaFoldDB" id="A0A6P2C4C8"/>
<dbReference type="RefSeq" id="WP_145852748.1">
    <property type="nucleotide sequence ID" value="NZ_RPFW01000002.1"/>
</dbReference>
<sequence length="344" mass="36328">MTGPAAPEGVPPWLRSLLRTMHENIRSAVREDLGAKEKSFLAGEARSGAGDVSFQIDVRPEEIVEQAFDTVPEAVMVVCEGLGQRVFPARAAKSEAAWWVIIDPLDGSREIAYGKRSAWVLSGIAPAGPAPTLADIVWAIQTEVPVLSQQNGVVITAGRERAAVLESCDLTTGVTARTAQGLHPSAATTVRGGYAVFTDYFAGSHALTARVADLVFDYALGPVKPGEALAFNDQYLSTAGCLYLIASGTYRFCADLRPVIGQLAARSGRNVGLCAHPYDLCTYLIAQQAGALITDPAGAPLSYPLATDVDCGWVGYANQDIKNEMETPLHAVLAAGGCPGRGER</sequence>